<accession>A0A0P8A4F5</accession>
<dbReference type="Proteomes" id="UP000050497">
    <property type="component" value="Unassembled WGS sequence"/>
</dbReference>
<dbReference type="EMBL" id="FMBM01000002">
    <property type="protein sequence ID" value="SCC81366.1"/>
    <property type="molecule type" value="Genomic_DNA"/>
</dbReference>
<dbReference type="Pfam" id="PF00583">
    <property type="entry name" value="Acetyltransf_1"/>
    <property type="match status" value="1"/>
</dbReference>
<evidence type="ECO:0000256" key="1">
    <source>
        <dbReference type="ARBA" id="ARBA00022679"/>
    </source>
</evidence>
<reference evidence="4 6" key="1">
    <citation type="submission" date="2015-09" db="EMBL/GenBank/DDBJ databases">
        <title>Identification and resolution of microdiversity through metagenomic sequencing of parallel consortia.</title>
        <authorList>
            <person name="Nelson W.C."/>
            <person name="Romine M.F."/>
            <person name="Lindemann S.R."/>
        </authorList>
    </citation>
    <scope>NUCLEOTIDE SEQUENCE [LARGE SCALE GENOMIC DNA]</scope>
    <source>
        <strain evidence="4">HL-109</strain>
    </source>
</reference>
<dbReference type="OrthoDB" id="9799681at2"/>
<dbReference type="AlphaFoldDB" id="A0A0P8A4F5"/>
<dbReference type="Proteomes" id="UP000182800">
    <property type="component" value="Unassembled WGS sequence"/>
</dbReference>
<evidence type="ECO:0000313" key="7">
    <source>
        <dbReference type="Proteomes" id="UP000182800"/>
    </source>
</evidence>
<dbReference type="EC" id="2.3.1.-" evidence="4"/>
<keyword evidence="1 4" id="KW-0808">Transferase</keyword>
<comment type="caution">
    <text evidence="4">The sequence shown here is derived from an EMBL/GenBank/DDBJ whole genome shotgun (WGS) entry which is preliminary data.</text>
</comment>
<dbReference type="RefSeq" id="WP_074445082.1">
    <property type="nucleotide sequence ID" value="NZ_FMBM01000002.1"/>
</dbReference>
<keyword evidence="2 4" id="KW-0012">Acyltransferase</keyword>
<dbReference type="InterPro" id="IPR016181">
    <property type="entry name" value="Acyl_CoA_acyltransferase"/>
</dbReference>
<keyword evidence="7" id="KW-1185">Reference proteome</keyword>
<sequence length="158" mass="17703">MSVIRPVRDGDAQDLFGLLTLCFAEYPGCFTDPHDDLPDLLRPASHAAENGIDFFVIEDDGGRVCASIAMDNPAPQTIEIHRLYVRPDCRGRGLARMLVDHVETRARAAGATRIILWSDTRFENAHALYEKRGYVRAPQARELGDVSGSVEWFFDKKL</sequence>
<evidence type="ECO:0000256" key="2">
    <source>
        <dbReference type="ARBA" id="ARBA00023315"/>
    </source>
</evidence>
<evidence type="ECO:0000313" key="4">
    <source>
        <dbReference type="EMBL" id="KPQ12465.1"/>
    </source>
</evidence>
<dbReference type="InterPro" id="IPR000182">
    <property type="entry name" value="GNAT_dom"/>
</dbReference>
<dbReference type="PANTHER" id="PTHR43877">
    <property type="entry name" value="AMINOALKYLPHOSPHONATE N-ACETYLTRANSFERASE-RELATED-RELATED"/>
    <property type="match status" value="1"/>
</dbReference>
<proteinExistence type="predicted"/>
<dbReference type="PROSITE" id="PS51186">
    <property type="entry name" value="GNAT"/>
    <property type="match status" value="1"/>
</dbReference>
<evidence type="ECO:0000259" key="3">
    <source>
        <dbReference type="PROSITE" id="PS51186"/>
    </source>
</evidence>
<dbReference type="SUPFAM" id="SSF55729">
    <property type="entry name" value="Acyl-CoA N-acyltransferases (Nat)"/>
    <property type="match status" value="1"/>
</dbReference>
<feature type="domain" description="N-acetyltransferase" evidence="3">
    <location>
        <begin position="2"/>
        <end position="157"/>
    </location>
</feature>
<reference evidence="5 7" key="2">
    <citation type="submission" date="2016-08" db="EMBL/GenBank/DDBJ databases">
        <authorList>
            <person name="Varghese N."/>
            <person name="Submissions Spin"/>
        </authorList>
    </citation>
    <scope>NUCLEOTIDE SEQUENCE [LARGE SCALE GENOMIC DNA]</scope>
    <source>
        <strain evidence="5 7">HL-109</strain>
    </source>
</reference>
<dbReference type="EMBL" id="LJSX01000002">
    <property type="protein sequence ID" value="KPQ12465.1"/>
    <property type="molecule type" value="Genomic_DNA"/>
</dbReference>
<evidence type="ECO:0000313" key="6">
    <source>
        <dbReference type="Proteomes" id="UP000050497"/>
    </source>
</evidence>
<protein>
    <submittedName>
        <fullName evidence="4 5">Acetyltransferase (GNAT) family</fullName>
        <ecNumber evidence="4">2.3.1.-</ecNumber>
    </submittedName>
</protein>
<organism evidence="4 6">
    <name type="scientific">Saliniramus fredricksonii</name>
    <dbReference type="NCBI Taxonomy" id="1653334"/>
    <lineage>
        <taxon>Bacteria</taxon>
        <taxon>Pseudomonadati</taxon>
        <taxon>Pseudomonadota</taxon>
        <taxon>Alphaproteobacteria</taxon>
        <taxon>Hyphomicrobiales</taxon>
        <taxon>Salinarimonadaceae</taxon>
        <taxon>Saliniramus</taxon>
    </lineage>
</organism>
<dbReference type="STRING" id="1653334.GA0071312_2304"/>
<evidence type="ECO:0000313" key="5">
    <source>
        <dbReference type="EMBL" id="SCC81366.1"/>
    </source>
</evidence>
<dbReference type="InterPro" id="IPR050832">
    <property type="entry name" value="Bact_Acetyltransf"/>
</dbReference>
<dbReference type="CDD" id="cd04301">
    <property type="entry name" value="NAT_SF"/>
    <property type="match status" value="1"/>
</dbReference>
<name>A0A0P8A4F5_9HYPH</name>
<dbReference type="Gene3D" id="3.40.630.30">
    <property type="match status" value="1"/>
</dbReference>
<dbReference type="GO" id="GO:0016747">
    <property type="term" value="F:acyltransferase activity, transferring groups other than amino-acyl groups"/>
    <property type="evidence" value="ECO:0007669"/>
    <property type="project" value="InterPro"/>
</dbReference>
<dbReference type="PANTHER" id="PTHR43877:SF2">
    <property type="entry name" value="AMINOALKYLPHOSPHONATE N-ACETYLTRANSFERASE-RELATED"/>
    <property type="match status" value="1"/>
</dbReference>
<gene>
    <name evidence="5" type="ORF">GA0071312_2304</name>
    <name evidence="4" type="ORF">HLUCCO17_02535</name>
</gene>